<proteinExistence type="predicted"/>
<keyword evidence="1" id="KW-0812">Transmembrane</keyword>
<sequence length="301" mass="32377">MKIEYSGAAAMAALLICGMAAPRGSVPKAQELTSAQASTTKPMLTRPETRDDRLAFACRPGEDIRWSDLCAQWKAADAADRSAYWTMVQAVLSLLGIGGLIYNLLLTRAAVKSAEEAGTYSIAAVEAGNRSAEAAVRSVELAELNSKRELRPYLSASDPIVSAHGPDFTAVALTITNDGKTPAFIRSVKRAVFPHRFPVLLADVDLSVLKPFFNFQTLLVPGGKLRISTSITGEPDSLDEALADTMNTSLFTFCEVEFADVFGDKHVHQSSFRSGGVWFGTGTDFVACSFFNRQASLKNPA</sequence>
<dbReference type="RefSeq" id="WP_131819196.1">
    <property type="nucleotide sequence ID" value="NZ_FOZG01000001.1"/>
</dbReference>
<accession>A0A1I6K5K2</accession>
<keyword evidence="3" id="KW-1185">Reference proteome</keyword>
<feature type="transmembrane region" description="Helical" evidence="1">
    <location>
        <begin position="83"/>
        <end position="105"/>
    </location>
</feature>
<dbReference type="OrthoDB" id="7597039at2"/>
<organism evidence="2 3">
    <name type="scientific">Sphingomonas jatrophae</name>
    <dbReference type="NCBI Taxonomy" id="1166337"/>
    <lineage>
        <taxon>Bacteria</taxon>
        <taxon>Pseudomonadati</taxon>
        <taxon>Pseudomonadota</taxon>
        <taxon>Alphaproteobacteria</taxon>
        <taxon>Sphingomonadales</taxon>
        <taxon>Sphingomonadaceae</taxon>
        <taxon>Sphingomonas</taxon>
    </lineage>
</organism>
<dbReference type="AlphaFoldDB" id="A0A1I6K5K2"/>
<dbReference type="EMBL" id="FOZG01000001">
    <property type="protein sequence ID" value="SFR86509.1"/>
    <property type="molecule type" value="Genomic_DNA"/>
</dbReference>
<evidence type="ECO:0000313" key="2">
    <source>
        <dbReference type="EMBL" id="SFR86509.1"/>
    </source>
</evidence>
<dbReference type="Proteomes" id="UP000198824">
    <property type="component" value="Unassembled WGS sequence"/>
</dbReference>
<protein>
    <submittedName>
        <fullName evidence="2">Uncharacterized protein</fullName>
    </submittedName>
</protein>
<keyword evidence="1" id="KW-0472">Membrane</keyword>
<evidence type="ECO:0000256" key="1">
    <source>
        <dbReference type="SAM" id="Phobius"/>
    </source>
</evidence>
<keyword evidence="1" id="KW-1133">Transmembrane helix</keyword>
<evidence type="ECO:0000313" key="3">
    <source>
        <dbReference type="Proteomes" id="UP000198824"/>
    </source>
</evidence>
<reference evidence="2 3" key="1">
    <citation type="submission" date="2016-10" db="EMBL/GenBank/DDBJ databases">
        <authorList>
            <person name="de Groot N.N."/>
        </authorList>
    </citation>
    <scope>NUCLEOTIDE SEQUENCE [LARGE SCALE GENOMIC DNA]</scope>
    <source>
        <strain evidence="2 3">S5-249</strain>
    </source>
</reference>
<gene>
    <name evidence="2" type="ORF">SAMN05192580_1352</name>
</gene>
<name>A0A1I6K5K2_9SPHN</name>